<organism evidence="2">
    <name type="scientific">Timema monikensis</name>
    <dbReference type="NCBI Taxonomy" id="170555"/>
    <lineage>
        <taxon>Eukaryota</taxon>
        <taxon>Metazoa</taxon>
        <taxon>Ecdysozoa</taxon>
        <taxon>Arthropoda</taxon>
        <taxon>Hexapoda</taxon>
        <taxon>Insecta</taxon>
        <taxon>Pterygota</taxon>
        <taxon>Neoptera</taxon>
        <taxon>Polyneoptera</taxon>
        <taxon>Phasmatodea</taxon>
        <taxon>Timematodea</taxon>
        <taxon>Timematoidea</taxon>
        <taxon>Timematidae</taxon>
        <taxon>Timema</taxon>
    </lineage>
</organism>
<reference evidence="2" key="1">
    <citation type="submission" date="2020-11" db="EMBL/GenBank/DDBJ databases">
        <authorList>
            <person name="Tran Van P."/>
        </authorList>
    </citation>
    <scope>NUCLEOTIDE SEQUENCE</scope>
</reference>
<feature type="transmembrane region" description="Helical" evidence="1">
    <location>
        <begin position="52"/>
        <end position="75"/>
    </location>
</feature>
<protein>
    <submittedName>
        <fullName evidence="2">Uncharacterized protein</fullName>
    </submittedName>
</protein>
<dbReference type="EMBL" id="OB796995">
    <property type="protein sequence ID" value="CAD7433980.1"/>
    <property type="molecule type" value="Genomic_DNA"/>
</dbReference>
<evidence type="ECO:0000256" key="1">
    <source>
        <dbReference type="SAM" id="Phobius"/>
    </source>
</evidence>
<dbReference type="PANTHER" id="PTHR22955:SF77">
    <property type="entry name" value="ASPARTIC PUTATIVE DOMAIN-CONTAINING PROTEIN-RELATED"/>
    <property type="match status" value="1"/>
</dbReference>
<sequence length="486" mass="55769">MIRKHDEIPIYNSVGVNSCFLECEKIILERILERPSIHSIWYPWVRTFQSIFLYRLLAIFLHVIPAVLLDGLLWIKGKPPIKGRIKWVPTLPELSPPSSPHPLGPSNPPSRWEPTSDLFSYHVYPSEGTVMKRTALSNTARIFDPVGWLFSVVFWAKAFMQAVWTLRHDWNEPLPPEPGQGLQRVAQIQAAVPAQHWRHVPTNSNMDDCASRNLHPEELTSFHIWFTGPEWLKQPISIWPKLPGVTCQAFESDLEEIKKGQEFSPHVRGLNPFLDQEGLLRRFTAMQRIKFSMLTNPQDIGSQVAFISGRENRSCRRRTIYATSNMIVGIADRSCSPEYFKDWTPSALTLNHSLRDVIFEYLFHGVSIHPDVPYNILALRYGGERTSILKLTKYFRANWRECKDLVEDTRAAEAKGHRCHVPPLQLQTGRVSFLLRFGYGDEPNGPDAMFLLVSCRRAEFPSFYDSVMLMNPKTQMPCSSSSVADR</sequence>
<gene>
    <name evidence="2" type="ORF">TMSB3V08_LOCUS10643</name>
</gene>
<keyword evidence="1" id="KW-1133">Transmembrane helix</keyword>
<accession>A0A7R9EI19</accession>
<evidence type="ECO:0000313" key="2">
    <source>
        <dbReference type="EMBL" id="CAD7433980.1"/>
    </source>
</evidence>
<proteinExistence type="predicted"/>
<dbReference type="PANTHER" id="PTHR22955">
    <property type="entry name" value="RETROTRANSPOSON"/>
    <property type="match status" value="1"/>
</dbReference>
<dbReference type="InterPro" id="IPR008042">
    <property type="entry name" value="Retrotrans_Pao"/>
</dbReference>
<dbReference type="AlphaFoldDB" id="A0A7R9EI19"/>
<dbReference type="Pfam" id="PF05380">
    <property type="entry name" value="Peptidase_A17"/>
    <property type="match status" value="1"/>
</dbReference>
<keyword evidence="1" id="KW-0812">Transmembrane</keyword>
<name>A0A7R9EI19_9NEOP</name>
<keyword evidence="1" id="KW-0472">Membrane</keyword>